<feature type="binding site" evidence="6">
    <location>
        <position position="157"/>
    </location>
    <ligand>
        <name>(6S)-NADPHX</name>
        <dbReference type="ChEBI" id="CHEBI:64076"/>
    </ligand>
</feature>
<dbReference type="NCBIfam" id="TIGR00196">
    <property type="entry name" value="yjeF_cterm"/>
    <property type="match status" value="1"/>
</dbReference>
<comment type="function">
    <text evidence="6">Catalyzes the dehydration of the S-form of NAD(P)HX at the expense of ADP, which is converted to AMP. Together with NAD(P)HX epimerase, which catalyzes the epimerization of the S- and R-forms, the enzyme allows the repair of both epimers of NAD(P)HX, a damaged form of NAD(P)H that is a result of enzymatic or heat-dependent hydration.</text>
</comment>
<comment type="similarity">
    <text evidence="6">Belongs to the NnrD/CARKD family.</text>
</comment>
<keyword evidence="5 6" id="KW-0456">Lyase</keyword>
<protein>
    <recommendedName>
        <fullName evidence="6">ADP-dependent (S)-NAD(P)H-hydrate dehydratase</fullName>
        <ecNumber evidence="6">4.2.1.136</ecNumber>
    </recommendedName>
    <alternativeName>
        <fullName evidence="6">ADP-dependent NAD(P)HX dehydratase</fullName>
    </alternativeName>
</protein>
<keyword evidence="1 6" id="KW-0547">Nucleotide-binding</keyword>
<dbReference type="InterPro" id="IPR017953">
    <property type="entry name" value="Carbohydrate_kinase_pred_CS"/>
</dbReference>
<organism evidence="8 9">
    <name type="scientific">Flavobacterium franklandianum</name>
    <dbReference type="NCBI Taxonomy" id="2594430"/>
    <lineage>
        <taxon>Bacteria</taxon>
        <taxon>Pseudomonadati</taxon>
        <taxon>Bacteroidota</taxon>
        <taxon>Flavobacteriia</taxon>
        <taxon>Flavobacteriales</taxon>
        <taxon>Flavobacteriaceae</taxon>
        <taxon>Flavobacterium</taxon>
    </lineage>
</organism>
<proteinExistence type="inferred from homology"/>
<dbReference type="RefSeq" id="WP_143389859.1">
    <property type="nucleotide sequence ID" value="NZ_VJZQ01000005.1"/>
</dbReference>
<dbReference type="PROSITE" id="PS01050">
    <property type="entry name" value="YJEF_C_2"/>
    <property type="match status" value="1"/>
</dbReference>
<sequence length="282" mass="30606">MKVAIYIDQPEILKRYKPVNSHTHKGIQGHALIIGGSYGKIGAVSLSSKACLKTGCGLVTVFIPRCGYKIVQTANPEVMVLTDLSVKYITRIAFDFVPQAIGIGPGIGRDIETHTALHRFVKTNKTPLVIDADALTILSQNQQWLTFLPEKTILTPHQKELERLIGEWDSVAEKFEKTVAFSKQNNFVIVMKGAPTYIIDGETIYKNTTGNAALATAGTGDVLTGMITSLLAQSYEPVDAAILGVYLHGLTADIALPKTGYQAFIASDVIKNIGKAYLSLEK</sequence>
<evidence type="ECO:0000313" key="8">
    <source>
        <dbReference type="EMBL" id="TRX22209.1"/>
    </source>
</evidence>
<feature type="binding site" evidence="6">
    <location>
        <position position="106"/>
    </location>
    <ligand>
        <name>(6S)-NADPHX</name>
        <dbReference type="ChEBI" id="CHEBI:64076"/>
    </ligand>
</feature>
<comment type="catalytic activity">
    <reaction evidence="6">
        <text>(6S)-NADPHX + ADP = AMP + phosphate + NADPH + H(+)</text>
        <dbReference type="Rhea" id="RHEA:32235"/>
        <dbReference type="ChEBI" id="CHEBI:15378"/>
        <dbReference type="ChEBI" id="CHEBI:43474"/>
        <dbReference type="ChEBI" id="CHEBI:57783"/>
        <dbReference type="ChEBI" id="CHEBI:64076"/>
        <dbReference type="ChEBI" id="CHEBI:456215"/>
        <dbReference type="ChEBI" id="CHEBI:456216"/>
        <dbReference type="EC" id="4.2.1.136"/>
    </reaction>
</comment>
<dbReference type="GO" id="GO:0110051">
    <property type="term" value="P:metabolite repair"/>
    <property type="evidence" value="ECO:0007669"/>
    <property type="project" value="TreeGrafter"/>
</dbReference>
<dbReference type="Gene3D" id="3.40.1190.20">
    <property type="match status" value="1"/>
</dbReference>
<dbReference type="InterPro" id="IPR029056">
    <property type="entry name" value="Ribokinase-like"/>
</dbReference>
<dbReference type="PANTHER" id="PTHR12592:SF0">
    <property type="entry name" value="ATP-DEPENDENT (S)-NAD(P)H-HYDRATE DEHYDRATASE"/>
    <property type="match status" value="1"/>
</dbReference>
<dbReference type="EMBL" id="VJZR01000003">
    <property type="protein sequence ID" value="TRX22209.1"/>
    <property type="molecule type" value="Genomic_DNA"/>
</dbReference>
<dbReference type="HAMAP" id="MF_01965">
    <property type="entry name" value="NADHX_dehydratase"/>
    <property type="match status" value="1"/>
</dbReference>
<feature type="binding site" evidence="6">
    <location>
        <position position="221"/>
    </location>
    <ligand>
        <name>(6S)-NADPHX</name>
        <dbReference type="ChEBI" id="CHEBI:64076"/>
    </ligand>
</feature>
<dbReference type="AlphaFoldDB" id="A0A553CNZ5"/>
<dbReference type="EC" id="4.2.1.136" evidence="6"/>
<name>A0A553CNZ5_9FLAO</name>
<dbReference type="OrthoDB" id="9806925at2"/>
<comment type="subunit">
    <text evidence="6">Homotetramer.</text>
</comment>
<dbReference type="Pfam" id="PF01256">
    <property type="entry name" value="Carb_kinase"/>
    <property type="match status" value="1"/>
</dbReference>
<evidence type="ECO:0000256" key="6">
    <source>
        <dbReference type="HAMAP-Rule" id="MF_01965"/>
    </source>
</evidence>
<keyword evidence="2 6" id="KW-0067">ATP-binding</keyword>
<comment type="catalytic activity">
    <reaction evidence="6">
        <text>(6S)-NADHX + ADP = AMP + phosphate + NADH + H(+)</text>
        <dbReference type="Rhea" id="RHEA:32223"/>
        <dbReference type="ChEBI" id="CHEBI:15378"/>
        <dbReference type="ChEBI" id="CHEBI:43474"/>
        <dbReference type="ChEBI" id="CHEBI:57945"/>
        <dbReference type="ChEBI" id="CHEBI:64074"/>
        <dbReference type="ChEBI" id="CHEBI:456215"/>
        <dbReference type="ChEBI" id="CHEBI:456216"/>
        <dbReference type="EC" id="4.2.1.136"/>
    </reaction>
</comment>
<dbReference type="Proteomes" id="UP000318585">
    <property type="component" value="Unassembled WGS sequence"/>
</dbReference>
<evidence type="ECO:0000256" key="3">
    <source>
        <dbReference type="ARBA" id="ARBA00022857"/>
    </source>
</evidence>
<evidence type="ECO:0000256" key="4">
    <source>
        <dbReference type="ARBA" id="ARBA00023027"/>
    </source>
</evidence>
<keyword evidence="3 6" id="KW-0521">NADP</keyword>
<dbReference type="GO" id="GO:0005524">
    <property type="term" value="F:ATP binding"/>
    <property type="evidence" value="ECO:0007669"/>
    <property type="project" value="UniProtKB-KW"/>
</dbReference>
<feature type="binding site" evidence="6">
    <location>
        <begin position="192"/>
        <end position="196"/>
    </location>
    <ligand>
        <name>AMP</name>
        <dbReference type="ChEBI" id="CHEBI:456215"/>
    </ligand>
</feature>
<evidence type="ECO:0000256" key="5">
    <source>
        <dbReference type="ARBA" id="ARBA00023239"/>
    </source>
</evidence>
<keyword evidence="4 6" id="KW-0520">NAD</keyword>
<dbReference type="GO" id="GO:0052856">
    <property type="term" value="F:NAD(P)HX epimerase activity"/>
    <property type="evidence" value="ECO:0007669"/>
    <property type="project" value="TreeGrafter"/>
</dbReference>
<comment type="cofactor">
    <cofactor evidence="6">
        <name>Mg(2+)</name>
        <dbReference type="ChEBI" id="CHEBI:18420"/>
    </cofactor>
</comment>
<accession>A0A553CNZ5</accession>
<feature type="binding site" evidence="6">
    <location>
        <position position="43"/>
    </location>
    <ligand>
        <name>(6S)-NADPHX</name>
        <dbReference type="ChEBI" id="CHEBI:64076"/>
    </ligand>
</feature>
<gene>
    <name evidence="6" type="primary">nnrD</name>
    <name evidence="8" type="ORF">FNW17_05940</name>
</gene>
<dbReference type="PANTHER" id="PTHR12592">
    <property type="entry name" value="ATP-DEPENDENT (S)-NAD(P)H-HYDRATE DEHYDRATASE FAMILY MEMBER"/>
    <property type="match status" value="1"/>
</dbReference>
<reference evidence="8 9" key="1">
    <citation type="submission" date="2019-07" db="EMBL/GenBank/DDBJ databases">
        <title>Novel species of Flavobacterium.</title>
        <authorList>
            <person name="Liu Q."/>
            <person name="Xin Y.-H."/>
        </authorList>
    </citation>
    <scope>NUCLEOTIDE SEQUENCE [LARGE SCALE GENOMIC DNA]</scope>
    <source>
        <strain evidence="8 9">LB3P56</strain>
    </source>
</reference>
<comment type="caution">
    <text evidence="8">The sequence shown here is derived from an EMBL/GenBank/DDBJ whole genome shotgun (WGS) entry which is preliminary data.</text>
</comment>
<dbReference type="GO" id="GO:0052855">
    <property type="term" value="F:ADP-dependent NAD(P)H-hydrate dehydratase activity"/>
    <property type="evidence" value="ECO:0007669"/>
    <property type="project" value="UniProtKB-UniRule"/>
</dbReference>
<dbReference type="SUPFAM" id="SSF53613">
    <property type="entry name" value="Ribokinase-like"/>
    <property type="match status" value="1"/>
</dbReference>
<evidence type="ECO:0000259" key="7">
    <source>
        <dbReference type="PROSITE" id="PS51383"/>
    </source>
</evidence>
<dbReference type="GO" id="GO:0046496">
    <property type="term" value="P:nicotinamide nucleotide metabolic process"/>
    <property type="evidence" value="ECO:0007669"/>
    <property type="project" value="UniProtKB-UniRule"/>
</dbReference>
<keyword evidence="9" id="KW-1185">Reference proteome</keyword>
<feature type="binding site" evidence="6">
    <location>
        <position position="220"/>
    </location>
    <ligand>
        <name>AMP</name>
        <dbReference type="ChEBI" id="CHEBI:456215"/>
    </ligand>
</feature>
<dbReference type="InterPro" id="IPR000631">
    <property type="entry name" value="CARKD"/>
</dbReference>
<dbReference type="CDD" id="cd01171">
    <property type="entry name" value="YXKO-related"/>
    <property type="match status" value="1"/>
</dbReference>
<evidence type="ECO:0000313" key="9">
    <source>
        <dbReference type="Proteomes" id="UP000318585"/>
    </source>
</evidence>
<feature type="domain" description="YjeF C-terminal" evidence="7">
    <location>
        <begin position="8"/>
        <end position="280"/>
    </location>
</feature>
<dbReference type="PROSITE" id="PS51383">
    <property type="entry name" value="YJEF_C_3"/>
    <property type="match status" value="1"/>
</dbReference>
<evidence type="ECO:0000256" key="1">
    <source>
        <dbReference type="ARBA" id="ARBA00022741"/>
    </source>
</evidence>
<evidence type="ECO:0000256" key="2">
    <source>
        <dbReference type="ARBA" id="ARBA00022840"/>
    </source>
</evidence>